<evidence type="ECO:0000313" key="2">
    <source>
        <dbReference type="Proteomes" id="UP000600139"/>
    </source>
</evidence>
<sequence>MPDATIHTAATILENLNPVLYRVRAQNGKLILAHLSKPLTEEKASFPPDTRVVIELTPFDFDQARIIGLAG</sequence>
<evidence type="ECO:0000313" key="1">
    <source>
        <dbReference type="EMBL" id="MBK1814358.1"/>
    </source>
</evidence>
<dbReference type="SUPFAM" id="SSF50249">
    <property type="entry name" value="Nucleic acid-binding proteins"/>
    <property type="match status" value="1"/>
</dbReference>
<protein>
    <recommendedName>
        <fullName evidence="3">Translation initiation factor IF-1</fullName>
    </recommendedName>
</protein>
<dbReference type="AlphaFoldDB" id="A0A934V8Q2"/>
<gene>
    <name evidence="1" type="ORF">JIN84_01960</name>
</gene>
<name>A0A934V8Q2_9BACT</name>
<proteinExistence type="predicted"/>
<dbReference type="Gene3D" id="2.40.50.140">
    <property type="entry name" value="Nucleic acid-binding proteins"/>
    <property type="match status" value="1"/>
</dbReference>
<accession>A0A934V8Q2</accession>
<comment type="caution">
    <text evidence="1">The sequence shown here is derived from an EMBL/GenBank/DDBJ whole genome shotgun (WGS) entry which is preliminary data.</text>
</comment>
<dbReference type="InterPro" id="IPR012340">
    <property type="entry name" value="NA-bd_OB-fold"/>
</dbReference>
<dbReference type="EMBL" id="JAENIK010000004">
    <property type="protein sequence ID" value="MBK1814358.1"/>
    <property type="molecule type" value="Genomic_DNA"/>
</dbReference>
<reference evidence="1" key="1">
    <citation type="submission" date="2021-01" db="EMBL/GenBank/DDBJ databases">
        <title>Modified the classification status of verrucomicrobia.</title>
        <authorList>
            <person name="Feng X."/>
        </authorList>
    </citation>
    <scope>NUCLEOTIDE SEQUENCE</scope>
    <source>
        <strain evidence="1">JCM 18052</strain>
    </source>
</reference>
<organism evidence="1 2">
    <name type="scientific">Luteolibacter yonseiensis</name>
    <dbReference type="NCBI Taxonomy" id="1144680"/>
    <lineage>
        <taxon>Bacteria</taxon>
        <taxon>Pseudomonadati</taxon>
        <taxon>Verrucomicrobiota</taxon>
        <taxon>Verrucomicrobiia</taxon>
        <taxon>Verrucomicrobiales</taxon>
        <taxon>Verrucomicrobiaceae</taxon>
        <taxon>Luteolibacter</taxon>
    </lineage>
</organism>
<dbReference type="Proteomes" id="UP000600139">
    <property type="component" value="Unassembled WGS sequence"/>
</dbReference>
<evidence type="ECO:0008006" key="3">
    <source>
        <dbReference type="Google" id="ProtNLM"/>
    </source>
</evidence>
<keyword evidence="2" id="KW-1185">Reference proteome</keyword>
<dbReference type="RefSeq" id="WP_200349324.1">
    <property type="nucleotide sequence ID" value="NZ_BAABHZ010000010.1"/>
</dbReference>